<dbReference type="Gene3D" id="1.20.144.10">
    <property type="entry name" value="Phosphatidic acid phosphatase type 2/haloperoxidase"/>
    <property type="match status" value="1"/>
</dbReference>
<gene>
    <name evidence="3" type="ORF">HQ497_07405</name>
</gene>
<comment type="caution">
    <text evidence="3">The sequence shown here is derived from an EMBL/GenBank/DDBJ whole genome shotgun (WGS) entry which is preliminary data.</text>
</comment>
<reference evidence="3" key="1">
    <citation type="submission" date="2020-05" db="EMBL/GenBank/DDBJ databases">
        <title>Sulfur intermediates as new biogeochemical hubs in an aquatic model microbial ecosystem.</title>
        <authorList>
            <person name="Vigneron A."/>
        </authorList>
    </citation>
    <scope>NUCLEOTIDE SEQUENCE</scope>
    <source>
        <strain evidence="3">Bin.250</strain>
    </source>
</reference>
<proteinExistence type="predicted"/>
<dbReference type="Pfam" id="PF01569">
    <property type="entry name" value="PAP2"/>
    <property type="match status" value="1"/>
</dbReference>
<dbReference type="AlphaFoldDB" id="A0A973A7Y0"/>
<dbReference type="InterPro" id="IPR000326">
    <property type="entry name" value="PAP2/HPO"/>
</dbReference>
<feature type="region of interest" description="Disordered" evidence="1">
    <location>
        <begin position="1"/>
        <end position="22"/>
    </location>
</feature>
<dbReference type="SUPFAM" id="SSF48317">
    <property type="entry name" value="Acid phosphatase/Vanadium-dependent haloperoxidase"/>
    <property type="match status" value="1"/>
</dbReference>
<dbReference type="EMBL" id="JABMOJ010000276">
    <property type="protein sequence ID" value="NQV65174.1"/>
    <property type="molecule type" value="Genomic_DNA"/>
</dbReference>
<evidence type="ECO:0000259" key="2">
    <source>
        <dbReference type="Pfam" id="PF01569"/>
    </source>
</evidence>
<sequence>MKSGINKRRPDKRHRKNGFPSLHMTGVIGASTLAAHNIAEMDMSESTKRAWTLSAYGVAGLSGWARVEGQRHYPSDVLFGYSLGHFVTSFLNHWLVNPSNRKSLAFNAKPLGEDGLVVSVHYTF</sequence>
<accession>A0A973A7Y0</accession>
<evidence type="ECO:0000313" key="3">
    <source>
        <dbReference type="EMBL" id="NQV65174.1"/>
    </source>
</evidence>
<name>A0A973A7Y0_9GAMM</name>
<protein>
    <submittedName>
        <fullName evidence="3">Phosphatase PAP2 family protein</fullName>
    </submittedName>
</protein>
<dbReference type="Proteomes" id="UP000754644">
    <property type="component" value="Unassembled WGS sequence"/>
</dbReference>
<dbReference type="InterPro" id="IPR036938">
    <property type="entry name" value="PAP2/HPO_sf"/>
</dbReference>
<organism evidence="3 4">
    <name type="scientific">SAR86 cluster bacterium</name>
    <dbReference type="NCBI Taxonomy" id="2030880"/>
    <lineage>
        <taxon>Bacteria</taxon>
        <taxon>Pseudomonadati</taxon>
        <taxon>Pseudomonadota</taxon>
        <taxon>Gammaproteobacteria</taxon>
        <taxon>SAR86 cluster</taxon>
    </lineage>
</organism>
<evidence type="ECO:0000313" key="4">
    <source>
        <dbReference type="Proteomes" id="UP000754644"/>
    </source>
</evidence>
<feature type="compositionally biased region" description="Basic residues" evidence="1">
    <location>
        <begin position="1"/>
        <end position="17"/>
    </location>
</feature>
<evidence type="ECO:0000256" key="1">
    <source>
        <dbReference type="SAM" id="MobiDB-lite"/>
    </source>
</evidence>
<feature type="domain" description="Phosphatidic acid phosphatase type 2/haloperoxidase" evidence="2">
    <location>
        <begin position="13"/>
        <end position="95"/>
    </location>
</feature>